<dbReference type="InterPro" id="IPR030934">
    <property type="entry name" value="Intein_C"/>
</dbReference>
<dbReference type="Proteomes" id="UP000321026">
    <property type="component" value="Unassembled WGS sequence"/>
</dbReference>
<accession>A0A5C7J2Y0</accession>
<name>A0A5C7J2Y0_9BACT</name>
<proteinExistence type="predicted"/>
<comment type="caution">
    <text evidence="1">The sequence shown here is derived from an EMBL/GenBank/DDBJ whole genome shotgun (WGS) entry which is preliminary data.</text>
</comment>
<evidence type="ECO:0000313" key="1">
    <source>
        <dbReference type="EMBL" id="TXG75739.1"/>
    </source>
</evidence>
<gene>
    <name evidence="1" type="ORF">E6Q11_06955</name>
</gene>
<protein>
    <submittedName>
        <fullName evidence="1">Uncharacterized protein</fullName>
    </submittedName>
</protein>
<organism evidence="1 2">
    <name type="scientific">Candidatus Dojkabacteria bacterium</name>
    <dbReference type="NCBI Taxonomy" id="2099670"/>
    <lineage>
        <taxon>Bacteria</taxon>
        <taxon>Candidatus Dojkabacteria</taxon>
    </lineage>
</organism>
<sequence length="146" mass="16634">NVNSLFDVSVDSDTHRYYTNGILSHNSWIAGAFLLWFSIFNDDKHSLVVSNKEKNAKEMIHRVRYMYERLPNWIKPGVTADGWNKHSVAFENNSRIESQATTEDSGRGLSISLMFCLDGGNTVEVKDNVTGEVRTMTLQELYDVLI</sequence>
<evidence type="ECO:0000313" key="2">
    <source>
        <dbReference type="Proteomes" id="UP000321026"/>
    </source>
</evidence>
<reference evidence="1 2" key="1">
    <citation type="submission" date="2018-09" db="EMBL/GenBank/DDBJ databases">
        <title>Metagenome Assembled Genomes from an Advanced Water Purification Facility.</title>
        <authorList>
            <person name="Stamps B.W."/>
            <person name="Spear J.R."/>
        </authorList>
    </citation>
    <scope>NUCLEOTIDE SEQUENCE [LARGE SCALE GENOMIC DNA]</scope>
    <source>
        <strain evidence="1">Bin_63_2</strain>
    </source>
</reference>
<dbReference type="EMBL" id="SSDS01000113">
    <property type="protein sequence ID" value="TXG75739.1"/>
    <property type="molecule type" value="Genomic_DNA"/>
</dbReference>
<dbReference type="AlphaFoldDB" id="A0A5C7J2Y0"/>
<dbReference type="Gene3D" id="3.40.50.300">
    <property type="entry name" value="P-loop containing nucleotide triphosphate hydrolases"/>
    <property type="match status" value="1"/>
</dbReference>
<dbReference type="NCBIfam" id="TIGR01443">
    <property type="entry name" value="intein_Cterm"/>
    <property type="match status" value="1"/>
</dbReference>
<feature type="non-terminal residue" evidence="1">
    <location>
        <position position="1"/>
    </location>
</feature>
<dbReference type="InterPro" id="IPR027417">
    <property type="entry name" value="P-loop_NTPase"/>
</dbReference>
<dbReference type="PROSITE" id="PS50818">
    <property type="entry name" value="INTEIN_C_TER"/>
    <property type="match status" value="1"/>
</dbReference>